<gene>
    <name evidence="1" type="ORF">LCGC14_1275480</name>
</gene>
<sequence length="98" mass="11545">MNRKEYKDFEDRVEQFFEVEGITNLSSIDPEPEAYFSTRPCDCCQRHWHGDREDANGYNPATKEIYEYSVCSDCLYYAEYGRLNDMTMLELGEEGQSL</sequence>
<proteinExistence type="predicted"/>
<comment type="caution">
    <text evidence="1">The sequence shown here is derived from an EMBL/GenBank/DDBJ whole genome shotgun (WGS) entry which is preliminary data.</text>
</comment>
<accession>A0A0F9NDI5</accession>
<evidence type="ECO:0000313" key="1">
    <source>
        <dbReference type="EMBL" id="KKM86785.1"/>
    </source>
</evidence>
<dbReference type="EMBL" id="LAZR01007200">
    <property type="protein sequence ID" value="KKM86785.1"/>
    <property type="molecule type" value="Genomic_DNA"/>
</dbReference>
<protein>
    <submittedName>
        <fullName evidence="1">Uncharacterized protein</fullName>
    </submittedName>
</protein>
<organism evidence="1">
    <name type="scientific">marine sediment metagenome</name>
    <dbReference type="NCBI Taxonomy" id="412755"/>
    <lineage>
        <taxon>unclassified sequences</taxon>
        <taxon>metagenomes</taxon>
        <taxon>ecological metagenomes</taxon>
    </lineage>
</organism>
<dbReference type="AlphaFoldDB" id="A0A0F9NDI5"/>
<name>A0A0F9NDI5_9ZZZZ</name>
<reference evidence="1" key="1">
    <citation type="journal article" date="2015" name="Nature">
        <title>Complex archaea that bridge the gap between prokaryotes and eukaryotes.</title>
        <authorList>
            <person name="Spang A."/>
            <person name="Saw J.H."/>
            <person name="Jorgensen S.L."/>
            <person name="Zaremba-Niedzwiedzka K."/>
            <person name="Martijn J."/>
            <person name="Lind A.E."/>
            <person name="van Eijk R."/>
            <person name="Schleper C."/>
            <person name="Guy L."/>
            <person name="Ettema T.J."/>
        </authorList>
    </citation>
    <scope>NUCLEOTIDE SEQUENCE</scope>
</reference>